<name>A0A2G6PEP9_9GAMM</name>
<dbReference type="EMBL" id="PDTV01000008">
    <property type="protein sequence ID" value="PIE83037.1"/>
    <property type="molecule type" value="Genomic_DNA"/>
</dbReference>
<accession>A0A2G6PEP9</accession>
<dbReference type="NCBIfam" id="TIGR02610">
    <property type="entry name" value="PHA_gran_rgn"/>
    <property type="match status" value="1"/>
</dbReference>
<proteinExistence type="predicted"/>
<dbReference type="Proteomes" id="UP000229278">
    <property type="component" value="Unassembled WGS sequence"/>
</dbReference>
<comment type="caution">
    <text evidence="1">The sequence shown here is derived from an EMBL/GenBank/DDBJ whole genome shotgun (WGS) entry which is preliminary data.</text>
</comment>
<dbReference type="InterPro" id="IPR013433">
    <property type="entry name" value="PHA_gran_rgn"/>
</dbReference>
<dbReference type="AlphaFoldDB" id="A0A2G6PEP9"/>
<sequence length="94" mass="10758">MPNITIYRAHELTFEQALQTADYIASQLAEHFEIQAHWEGNSLYFERPGINGQIDLEPGELRLNAQLGLLLTPLKSHLEQEIHQHLDSLLKTPT</sequence>
<reference evidence="1 2" key="1">
    <citation type="submission" date="2017-10" db="EMBL/GenBank/DDBJ databases">
        <title>Novel microbial diversity and functional potential in the marine mammal oral microbiome.</title>
        <authorList>
            <person name="Dudek N.K."/>
            <person name="Sun C.L."/>
            <person name="Burstein D."/>
            <person name="Kantor R.S."/>
            <person name="Aliaga Goltsman D.S."/>
            <person name="Bik E.M."/>
            <person name="Thomas B.C."/>
            <person name="Banfield J.F."/>
            <person name="Relman D.A."/>
        </authorList>
    </citation>
    <scope>NUCLEOTIDE SEQUENCE [LARGE SCALE GENOMIC DNA]</scope>
    <source>
        <strain evidence="1">DOLJORAL78_50_517</strain>
    </source>
</reference>
<evidence type="ECO:0000313" key="1">
    <source>
        <dbReference type="EMBL" id="PIE83037.1"/>
    </source>
</evidence>
<evidence type="ECO:0000313" key="2">
    <source>
        <dbReference type="Proteomes" id="UP000229278"/>
    </source>
</evidence>
<organism evidence="1 2">
    <name type="scientific">Candidatus Contendibacter odensensis</name>
    <dbReference type="NCBI Taxonomy" id="1400860"/>
    <lineage>
        <taxon>Bacteria</taxon>
        <taxon>Pseudomonadati</taxon>
        <taxon>Pseudomonadota</taxon>
        <taxon>Gammaproteobacteria</taxon>
        <taxon>Candidatus Competibacteraceae</taxon>
        <taxon>Candidatus Contendibacter</taxon>
    </lineage>
</organism>
<protein>
    <submittedName>
        <fullName evidence="1">Poly(3-hydroxybutyrate) depolymerase</fullName>
    </submittedName>
</protein>
<dbReference type="Pfam" id="PF09650">
    <property type="entry name" value="PHA_gran_rgn"/>
    <property type="match status" value="1"/>
</dbReference>
<gene>
    <name evidence="1" type="ORF">CSA09_03850</name>
</gene>